<evidence type="ECO:0000313" key="1">
    <source>
        <dbReference type="EMBL" id="SFC93778.1"/>
    </source>
</evidence>
<proteinExistence type="predicted"/>
<evidence type="ECO:0000313" key="2">
    <source>
        <dbReference type="Proteomes" id="UP000199672"/>
    </source>
</evidence>
<accession>A0A1I1NE92</accession>
<dbReference type="AlphaFoldDB" id="A0A1I1NE92"/>
<dbReference type="EMBL" id="FOMH01000003">
    <property type="protein sequence ID" value="SFC93778.1"/>
    <property type="molecule type" value="Genomic_DNA"/>
</dbReference>
<organism evidence="1 2">
    <name type="scientific">Flavobacterium phragmitis</name>
    <dbReference type="NCBI Taxonomy" id="739143"/>
    <lineage>
        <taxon>Bacteria</taxon>
        <taxon>Pseudomonadati</taxon>
        <taxon>Bacteroidota</taxon>
        <taxon>Flavobacteriia</taxon>
        <taxon>Flavobacteriales</taxon>
        <taxon>Flavobacteriaceae</taxon>
        <taxon>Flavobacterium</taxon>
    </lineage>
</organism>
<keyword evidence="2" id="KW-1185">Reference proteome</keyword>
<reference evidence="2" key="1">
    <citation type="submission" date="2016-10" db="EMBL/GenBank/DDBJ databases">
        <authorList>
            <person name="Varghese N."/>
            <person name="Submissions S."/>
        </authorList>
    </citation>
    <scope>NUCLEOTIDE SEQUENCE [LARGE SCALE GENOMIC DNA]</scope>
    <source>
        <strain evidence="2">CGMCC 1.10370</strain>
    </source>
</reference>
<dbReference type="STRING" id="739143.SAMN05216297_103132"/>
<name>A0A1I1NE92_9FLAO</name>
<sequence length="51" mass="5947">MNQEIVFTSYHQFGQDGIVELSESAFASSKEVNAEHIKQWKEKVKSRDYLI</sequence>
<protein>
    <submittedName>
        <fullName evidence="1">Uncharacterized protein</fullName>
    </submittedName>
</protein>
<dbReference type="Proteomes" id="UP000199672">
    <property type="component" value="Unassembled WGS sequence"/>
</dbReference>
<gene>
    <name evidence="1" type="ORF">SAMN05216297_103132</name>
</gene>